<sequence>MNPQSKSTALSVDLNNFIYGVSRRNTQNAPELTRTGLSLLKNFPAARDAVLEYFAMVFHDAVNVSITQTDYETDLGANGSLESVSIIGPELCSLGQSWAPFIAPWCISLIMDIATKKSSVPNTTLQNADPVRILLDITTQNLTLLNSEERAKCIDMMLGSWACSWAVGWEALRDDSKPEKKRDVIPYLLNLASKSDIVLKALTQDIEQTLTDEVMERLCGVCVSQRGSAAWAEVSPAALVALLLRADVRCLLLLLRHALSNLFCRQLLEYLLQKLEYECLFPDKNIPLLMSAAEEINIVRDKLLDGNQLEKYSLARILILYSRDDSTLALLVRIISGTITMHVPSDSPDISMDTERYQNFVKTGVEYALRDAMLSDNEIKMCFLDGSVLDRVDMTGTKAPPPSVEVILKVGPITQLTQSHTSVFHAGIIGKGVRKPNGSDSNEIPPILTTNNELLMGALTACMDGNSGLVEGATSVSLLLVELVSPDVMYNGLPWPDEDFTKQVSIERELYMRGALESCAVARAALRRAAAARPALCLASALLRATAATLLHRLRAYLDRHTQSAEMAKERAALTELLSTMTLGQLLPHPLSHMLELAPELTASEIVQVLRDCLWNYTRDHVPSPALFTCDSTGLHWRDPSTCKPPATYTDTLRLIIQKRISKLGHLYPIMFLNLEKEN</sequence>
<dbReference type="AlphaFoldDB" id="A0A922M2N5"/>
<feature type="domain" description="Integrator complex subunit 5 N-terminal" evidence="1">
    <location>
        <begin position="10"/>
        <end position="160"/>
    </location>
</feature>
<reference evidence="3" key="1">
    <citation type="journal article" date="2021" name="G3 (Bethesda)">
        <title>Genome and transcriptome analysis of the beet armyworm Spodoptera exigua reveals targets for pest control. .</title>
        <authorList>
            <person name="Simon S."/>
            <person name="Breeschoten T."/>
            <person name="Jansen H.J."/>
            <person name="Dirks R.P."/>
            <person name="Schranz M.E."/>
            <person name="Ros V.I.D."/>
        </authorList>
    </citation>
    <scope>NUCLEOTIDE SEQUENCE</scope>
    <source>
        <strain evidence="3">TB_SE_WUR_2020</strain>
    </source>
</reference>
<accession>A0A922M2N5</accession>
<evidence type="ECO:0000313" key="4">
    <source>
        <dbReference type="Proteomes" id="UP000814243"/>
    </source>
</evidence>
<evidence type="ECO:0000313" key="3">
    <source>
        <dbReference type="EMBL" id="KAH9629204.1"/>
    </source>
</evidence>
<name>A0A922M2N5_SPOEX</name>
<dbReference type="InterPro" id="IPR029445">
    <property type="entry name" value="INTS5_N"/>
</dbReference>
<comment type="caution">
    <text evidence="3">The sequence shown here is derived from an EMBL/GenBank/DDBJ whole genome shotgun (WGS) entry which is preliminary data.</text>
</comment>
<feature type="domain" description="Integrator complex subunit 5 C-terminal" evidence="2">
    <location>
        <begin position="409"/>
        <end position="664"/>
    </location>
</feature>
<proteinExistence type="predicted"/>
<dbReference type="PANTHER" id="PTHR31697:SF2">
    <property type="entry name" value="INTEGRATOR COMPLEX SUBUNIT 5"/>
    <property type="match status" value="1"/>
</dbReference>
<dbReference type="Pfam" id="PF14837">
    <property type="entry name" value="INTS5_N"/>
    <property type="match status" value="1"/>
</dbReference>
<evidence type="ECO:0008006" key="5">
    <source>
        <dbReference type="Google" id="ProtNLM"/>
    </source>
</evidence>
<protein>
    <recommendedName>
        <fullName evidence="5">Integrator complex subunit 5</fullName>
    </recommendedName>
</protein>
<gene>
    <name evidence="3" type="ORF">HF086_009594</name>
</gene>
<dbReference type="EMBL" id="JACEFF010000872">
    <property type="protein sequence ID" value="KAH9629204.1"/>
    <property type="molecule type" value="Genomic_DNA"/>
</dbReference>
<dbReference type="InterPro" id="IPR040316">
    <property type="entry name" value="INTS5"/>
</dbReference>
<dbReference type="GO" id="GO:0032039">
    <property type="term" value="C:integrator complex"/>
    <property type="evidence" value="ECO:0007669"/>
    <property type="project" value="InterPro"/>
</dbReference>
<dbReference type="GO" id="GO:0034472">
    <property type="term" value="P:snRNA 3'-end processing"/>
    <property type="evidence" value="ECO:0007669"/>
    <property type="project" value="TreeGrafter"/>
</dbReference>
<dbReference type="PANTHER" id="PTHR31697">
    <property type="entry name" value="INTEGRATOR COMPLEX SUBUNIT 5"/>
    <property type="match status" value="1"/>
</dbReference>
<dbReference type="Pfam" id="PF14838">
    <property type="entry name" value="INTS5_C"/>
    <property type="match status" value="1"/>
</dbReference>
<evidence type="ECO:0000259" key="1">
    <source>
        <dbReference type="Pfam" id="PF14837"/>
    </source>
</evidence>
<dbReference type="InterPro" id="IPR029444">
    <property type="entry name" value="INTS5_C"/>
</dbReference>
<organism evidence="3 4">
    <name type="scientific">Spodoptera exigua</name>
    <name type="common">Beet armyworm</name>
    <name type="synonym">Noctua fulgens</name>
    <dbReference type="NCBI Taxonomy" id="7107"/>
    <lineage>
        <taxon>Eukaryota</taxon>
        <taxon>Metazoa</taxon>
        <taxon>Ecdysozoa</taxon>
        <taxon>Arthropoda</taxon>
        <taxon>Hexapoda</taxon>
        <taxon>Insecta</taxon>
        <taxon>Pterygota</taxon>
        <taxon>Neoptera</taxon>
        <taxon>Endopterygota</taxon>
        <taxon>Lepidoptera</taxon>
        <taxon>Glossata</taxon>
        <taxon>Ditrysia</taxon>
        <taxon>Noctuoidea</taxon>
        <taxon>Noctuidae</taxon>
        <taxon>Amphipyrinae</taxon>
        <taxon>Spodoptera</taxon>
    </lineage>
</organism>
<evidence type="ECO:0000259" key="2">
    <source>
        <dbReference type="Pfam" id="PF14838"/>
    </source>
</evidence>
<dbReference type="Proteomes" id="UP000814243">
    <property type="component" value="Unassembled WGS sequence"/>
</dbReference>